<sequence length="232" mass="25509">MATNTLTKPTSPGRSTIGLKLMMAVSGLFFVFFVLMHMYGNLKILAGHELFNEYAHHLRTMFMPILPYSGFLWLFRIVLLVAVIAHIYSAVTLWKRAKAARGTRYAVNKSAAASASSKAMRWGGIALLLFLIWHLLQFTIVQFNVGPLPAADPASLVVSSFQVWWVTLIYIGAMVALGLHLHHGTWSACQTLGFTNTAKARAWAKGIGLFVAVVVVVGFLIPPLAIQFGLIH</sequence>
<dbReference type="KEGG" id="dco:SAMEA4475696_2214"/>
<dbReference type="RefSeq" id="WP_028326661.1">
    <property type="nucleotide sequence ID" value="NZ_JAAFNI010000001.1"/>
</dbReference>
<evidence type="ECO:0000313" key="3">
    <source>
        <dbReference type="Proteomes" id="UP000242637"/>
    </source>
</evidence>
<keyword evidence="1" id="KW-0472">Membrane</keyword>
<keyword evidence="1" id="KW-0812">Transmembrane</keyword>
<dbReference type="CDD" id="cd03498">
    <property type="entry name" value="SQR_TypeB_2_TM"/>
    <property type="match status" value="1"/>
</dbReference>
<dbReference type="AlphaFoldDB" id="A0A239VT06"/>
<dbReference type="STRING" id="1121387.GCA_000429885_00581"/>
<gene>
    <name evidence="2" type="ORF">SAMEA4475696_02214</name>
</gene>
<keyword evidence="1" id="KW-1133">Transmembrane helix</keyword>
<dbReference type="GO" id="GO:0016020">
    <property type="term" value="C:membrane"/>
    <property type="evidence" value="ECO:0007669"/>
    <property type="project" value="InterPro"/>
</dbReference>
<dbReference type="Proteomes" id="UP000242637">
    <property type="component" value="Chromosome 1"/>
</dbReference>
<dbReference type="Gene3D" id="1.20.1300.10">
    <property type="entry name" value="Fumarate reductase/succinate dehydrogenase, transmembrane subunit"/>
    <property type="match status" value="1"/>
</dbReference>
<feature type="transmembrane region" description="Helical" evidence="1">
    <location>
        <begin position="122"/>
        <end position="143"/>
    </location>
</feature>
<organism evidence="2 3">
    <name type="scientific">Dermatophilus congolensis</name>
    <dbReference type="NCBI Taxonomy" id="1863"/>
    <lineage>
        <taxon>Bacteria</taxon>
        <taxon>Bacillati</taxon>
        <taxon>Actinomycetota</taxon>
        <taxon>Actinomycetes</taxon>
        <taxon>Micrococcales</taxon>
        <taxon>Dermatophilaceae</taxon>
        <taxon>Dermatophilus</taxon>
    </lineage>
</organism>
<protein>
    <submittedName>
        <fullName evidence="2">Succinate dehydrogenase/fumarate reductase, cytochrome b subunit</fullName>
    </submittedName>
</protein>
<dbReference type="NCBIfam" id="TIGR02046">
    <property type="entry name" value="sdhC_b558_fam"/>
    <property type="match status" value="1"/>
</dbReference>
<name>A0A239VT06_9MICO</name>
<dbReference type="EMBL" id="LT906453">
    <property type="protein sequence ID" value="SNV25252.1"/>
    <property type="molecule type" value="Genomic_DNA"/>
</dbReference>
<dbReference type="OrthoDB" id="9788081at2"/>
<reference evidence="2 3" key="1">
    <citation type="submission" date="2017-06" db="EMBL/GenBank/DDBJ databases">
        <authorList>
            <consortium name="Pathogen Informatics"/>
        </authorList>
    </citation>
    <scope>NUCLEOTIDE SEQUENCE [LARGE SCALE GENOMIC DNA]</scope>
    <source>
        <strain evidence="2 3">NCTC13039</strain>
    </source>
</reference>
<dbReference type="InterPro" id="IPR034804">
    <property type="entry name" value="SQR/QFR_C/D"/>
</dbReference>
<evidence type="ECO:0000313" key="2">
    <source>
        <dbReference type="EMBL" id="SNV25252.1"/>
    </source>
</evidence>
<feature type="transmembrane region" description="Helical" evidence="1">
    <location>
        <begin position="71"/>
        <end position="94"/>
    </location>
</feature>
<keyword evidence="3" id="KW-1185">Reference proteome</keyword>
<feature type="transmembrane region" description="Helical" evidence="1">
    <location>
        <begin position="21"/>
        <end position="40"/>
    </location>
</feature>
<evidence type="ECO:0000256" key="1">
    <source>
        <dbReference type="SAM" id="Phobius"/>
    </source>
</evidence>
<proteinExistence type="predicted"/>
<dbReference type="SUPFAM" id="SSF81343">
    <property type="entry name" value="Fumarate reductase respiratory complex transmembrane subunits"/>
    <property type="match status" value="1"/>
</dbReference>
<dbReference type="InterPro" id="IPR011138">
    <property type="entry name" value="Cytochrome_b-558"/>
</dbReference>
<feature type="transmembrane region" description="Helical" evidence="1">
    <location>
        <begin position="163"/>
        <end position="181"/>
    </location>
</feature>
<feature type="transmembrane region" description="Helical" evidence="1">
    <location>
        <begin position="202"/>
        <end position="226"/>
    </location>
</feature>
<dbReference type="GeneID" id="63460382"/>
<accession>A0A239VT06</accession>